<dbReference type="Proteomes" id="UP000694888">
    <property type="component" value="Unplaced"/>
</dbReference>
<name>A0ABM0JP73_APLCA</name>
<feature type="chain" id="PRO_5045273473" evidence="1">
    <location>
        <begin position="20"/>
        <end position="120"/>
    </location>
</feature>
<proteinExistence type="predicted"/>
<evidence type="ECO:0000313" key="3">
    <source>
        <dbReference type="RefSeq" id="XP_005098285.2"/>
    </source>
</evidence>
<protein>
    <submittedName>
        <fullName evidence="3">Cysteine-rich neurotrophic factor</fullName>
    </submittedName>
</protein>
<keyword evidence="1" id="KW-0732">Signal</keyword>
<gene>
    <name evidence="3" type="primary">LOC101848659</name>
</gene>
<reference evidence="3" key="1">
    <citation type="submission" date="2025-08" db="UniProtKB">
        <authorList>
            <consortium name="RefSeq"/>
        </authorList>
    </citation>
    <scope>IDENTIFICATION</scope>
</reference>
<organism evidence="2 3">
    <name type="scientific">Aplysia californica</name>
    <name type="common">California sea hare</name>
    <dbReference type="NCBI Taxonomy" id="6500"/>
    <lineage>
        <taxon>Eukaryota</taxon>
        <taxon>Metazoa</taxon>
        <taxon>Spiralia</taxon>
        <taxon>Lophotrochozoa</taxon>
        <taxon>Mollusca</taxon>
        <taxon>Gastropoda</taxon>
        <taxon>Heterobranchia</taxon>
        <taxon>Euthyneura</taxon>
        <taxon>Tectipleura</taxon>
        <taxon>Aplysiida</taxon>
        <taxon>Aplysioidea</taxon>
        <taxon>Aplysiidae</taxon>
        <taxon>Aplysia</taxon>
    </lineage>
</organism>
<feature type="signal peptide" evidence="1">
    <location>
        <begin position="1"/>
        <end position="19"/>
    </location>
</feature>
<dbReference type="GeneID" id="101848659"/>
<sequence>MLRVLFVPVALALVAPVSAVKQYWCQVVCSDFEYVEFYCNRDCADKEETFEALENCLMDCEVKTSTCKDVCHENYDRISLICAKRCGTDDECLHKCAASEFKPIKPPLPTSIAPPIGDLV</sequence>
<dbReference type="RefSeq" id="XP_005098285.2">
    <property type="nucleotide sequence ID" value="XM_005098228.3"/>
</dbReference>
<accession>A0ABM0JP73</accession>
<evidence type="ECO:0000313" key="2">
    <source>
        <dbReference type="Proteomes" id="UP000694888"/>
    </source>
</evidence>
<keyword evidence="2" id="KW-1185">Reference proteome</keyword>
<evidence type="ECO:0000256" key="1">
    <source>
        <dbReference type="SAM" id="SignalP"/>
    </source>
</evidence>